<evidence type="ECO:0000256" key="6">
    <source>
        <dbReference type="SAM" id="MobiDB-lite"/>
    </source>
</evidence>
<dbReference type="Proteomes" id="UP000640489">
    <property type="component" value="Unassembled WGS sequence"/>
</dbReference>
<evidence type="ECO:0000256" key="1">
    <source>
        <dbReference type="ARBA" id="ARBA00004162"/>
    </source>
</evidence>
<reference evidence="9" key="1">
    <citation type="submission" date="2020-11" db="EMBL/GenBank/DDBJ databases">
        <title>Nocardioides sp. nov., isolated from Soil of Cynanchum wilfordii Hemsley rhizosphere.</title>
        <authorList>
            <person name="Lee J.-S."/>
            <person name="Suh M.K."/>
            <person name="Kim J.-S."/>
        </authorList>
    </citation>
    <scope>NUCLEOTIDE SEQUENCE</scope>
    <source>
        <strain evidence="9">KCTC 19275</strain>
    </source>
</reference>
<sequence length="431" mass="44858">MTSTPPPAGPGASSTGQDAPGPTWPTDQPAPMGTGPRVTLDQVRDLGRLRRITVDRKLGGVAGGIARHLDIDPLVVRVAFVVLSLFGGAGLVMYAAGWILLPEDGEQRQPLGLDDRSRSVALILAGILGAALLVGQWDWFWVPGPLILVGLVVWLFMSRRNETTATAAQAPTAPAAPAAPPPGAGPNAVTPEQRWAGPAAYQQAPAYDRADEPAPPPPVQPIRYVAPAPRNPRKRGPKLFWFTMALATLAVGVVGVVDVSGAPVPGSLYPAVVVAVVGVMLVIGSFFGRAGGLILVGLLAASATGLGLASEKWDGDRVEVVPSSSTEVKDSYTYDVGQYVLDLTEVSDPDELDGRTIHMTVNVGELDVVVPADMDVEVTGAVDGPGGTTLFGNDSGGIDTTDTQRHDGGEDVPSITLDLQVDVGHIDVRTR</sequence>
<dbReference type="AlphaFoldDB" id="A0A930VJ58"/>
<comment type="caution">
    <text evidence="9">The sequence shown here is derived from an EMBL/GenBank/DDBJ whole genome shotgun (WGS) entry which is preliminary data.</text>
</comment>
<organism evidence="9 10">
    <name type="scientific">Nocardioides islandensis</name>
    <dbReference type="NCBI Taxonomy" id="433663"/>
    <lineage>
        <taxon>Bacteria</taxon>
        <taxon>Bacillati</taxon>
        <taxon>Actinomycetota</taxon>
        <taxon>Actinomycetes</taxon>
        <taxon>Propionibacteriales</taxon>
        <taxon>Nocardioidaceae</taxon>
        <taxon>Nocardioides</taxon>
    </lineage>
</organism>
<evidence type="ECO:0000256" key="7">
    <source>
        <dbReference type="SAM" id="Phobius"/>
    </source>
</evidence>
<protein>
    <submittedName>
        <fullName evidence="9">PspC domain-containing protein</fullName>
    </submittedName>
</protein>
<evidence type="ECO:0000256" key="2">
    <source>
        <dbReference type="ARBA" id="ARBA00022475"/>
    </source>
</evidence>
<dbReference type="InterPro" id="IPR052027">
    <property type="entry name" value="PspC"/>
</dbReference>
<keyword evidence="5 7" id="KW-0472">Membrane</keyword>
<evidence type="ECO:0000256" key="5">
    <source>
        <dbReference type="ARBA" id="ARBA00023136"/>
    </source>
</evidence>
<feature type="transmembrane region" description="Helical" evidence="7">
    <location>
        <begin position="117"/>
        <end position="134"/>
    </location>
</feature>
<evidence type="ECO:0000256" key="3">
    <source>
        <dbReference type="ARBA" id="ARBA00022692"/>
    </source>
</evidence>
<evidence type="ECO:0000259" key="8">
    <source>
        <dbReference type="Pfam" id="PF04024"/>
    </source>
</evidence>
<dbReference type="Pfam" id="PF04024">
    <property type="entry name" value="PspC"/>
    <property type="match status" value="1"/>
</dbReference>
<evidence type="ECO:0000256" key="4">
    <source>
        <dbReference type="ARBA" id="ARBA00022989"/>
    </source>
</evidence>
<feature type="transmembrane region" description="Helical" evidence="7">
    <location>
        <begin position="269"/>
        <end position="288"/>
    </location>
</feature>
<dbReference type="EMBL" id="JADKPN010000016">
    <property type="protein sequence ID" value="MBF4765517.1"/>
    <property type="molecule type" value="Genomic_DNA"/>
</dbReference>
<comment type="subcellular location">
    <subcellularLocation>
        <location evidence="1">Cell membrane</location>
        <topology evidence="1">Single-pass membrane protein</topology>
    </subcellularLocation>
</comment>
<evidence type="ECO:0000313" key="10">
    <source>
        <dbReference type="Proteomes" id="UP000640489"/>
    </source>
</evidence>
<name>A0A930VJ58_9ACTN</name>
<accession>A0A930VJ58</accession>
<dbReference type="InterPro" id="IPR007168">
    <property type="entry name" value="Phageshock_PspC_N"/>
</dbReference>
<keyword evidence="10" id="KW-1185">Reference proteome</keyword>
<keyword evidence="3 7" id="KW-0812">Transmembrane</keyword>
<feature type="region of interest" description="Disordered" evidence="6">
    <location>
        <begin position="166"/>
        <end position="192"/>
    </location>
</feature>
<dbReference type="PANTHER" id="PTHR33885:SF3">
    <property type="entry name" value="PHAGE SHOCK PROTEIN C"/>
    <property type="match status" value="1"/>
</dbReference>
<feature type="transmembrane region" description="Helical" evidence="7">
    <location>
        <begin position="140"/>
        <end position="157"/>
    </location>
</feature>
<feature type="compositionally biased region" description="Low complexity" evidence="6">
    <location>
        <begin position="166"/>
        <end position="176"/>
    </location>
</feature>
<feature type="transmembrane region" description="Helical" evidence="7">
    <location>
        <begin position="239"/>
        <end position="257"/>
    </location>
</feature>
<dbReference type="PANTHER" id="PTHR33885">
    <property type="entry name" value="PHAGE SHOCK PROTEIN C"/>
    <property type="match status" value="1"/>
</dbReference>
<feature type="region of interest" description="Disordered" evidence="6">
    <location>
        <begin position="383"/>
        <end position="410"/>
    </location>
</feature>
<dbReference type="RefSeq" id="WP_194708701.1">
    <property type="nucleotide sequence ID" value="NZ_JADKPN010000016.1"/>
</dbReference>
<gene>
    <name evidence="9" type="ORF">ISU07_20500</name>
</gene>
<feature type="domain" description="Phage shock protein PspC N-terminal" evidence="8">
    <location>
        <begin position="48"/>
        <end position="103"/>
    </location>
</feature>
<keyword evidence="4 7" id="KW-1133">Transmembrane helix</keyword>
<evidence type="ECO:0000313" key="9">
    <source>
        <dbReference type="EMBL" id="MBF4765517.1"/>
    </source>
</evidence>
<feature type="region of interest" description="Disordered" evidence="6">
    <location>
        <begin position="1"/>
        <end position="38"/>
    </location>
</feature>
<keyword evidence="2" id="KW-1003">Cell membrane</keyword>
<proteinExistence type="predicted"/>
<dbReference type="GO" id="GO:0005886">
    <property type="term" value="C:plasma membrane"/>
    <property type="evidence" value="ECO:0007669"/>
    <property type="project" value="UniProtKB-SubCell"/>
</dbReference>
<feature type="transmembrane region" description="Helical" evidence="7">
    <location>
        <begin position="74"/>
        <end position="96"/>
    </location>
</feature>